<name>A0A7J6M4R5_PEROL</name>
<accession>A0A7J6M4R5</accession>
<proteinExistence type="predicted"/>
<evidence type="ECO:0000313" key="3">
    <source>
        <dbReference type="EMBL" id="KAF4666051.1"/>
    </source>
</evidence>
<feature type="chain" id="PRO_5029636470" evidence="2">
    <location>
        <begin position="19"/>
        <end position="340"/>
    </location>
</feature>
<protein>
    <submittedName>
        <fullName evidence="3">Uncharacterized protein</fullName>
    </submittedName>
</protein>
<evidence type="ECO:0000313" key="4">
    <source>
        <dbReference type="Proteomes" id="UP000572268"/>
    </source>
</evidence>
<evidence type="ECO:0000256" key="1">
    <source>
        <dbReference type="SAM" id="MobiDB-lite"/>
    </source>
</evidence>
<reference evidence="3 4" key="1">
    <citation type="submission" date="2020-04" db="EMBL/GenBank/DDBJ databases">
        <title>Perkinsus olseni comparative genomics.</title>
        <authorList>
            <person name="Bogema D.R."/>
        </authorList>
    </citation>
    <scope>NUCLEOTIDE SEQUENCE [LARGE SCALE GENOMIC DNA]</scope>
    <source>
        <strain evidence="3">ATCC PRA-31</strain>
    </source>
</reference>
<comment type="caution">
    <text evidence="3">The sequence shown here is derived from an EMBL/GenBank/DDBJ whole genome shotgun (WGS) entry which is preliminary data.</text>
</comment>
<sequence length="340" mass="36565">MPMDILKLLILTVHCCQAASSETIPPGVYQAVQSVLTFAGVALRVFEGRRECAVVFLGGTPELSSFETPLMDMRASSINEGCYLLLGKTREATYVFRKAKSMTVKYGQRVDFSIADVLPCIRGGKVSIKVGPRTLQMKKISSDPHYVFEKPLKLLSPGVYRNDGLIDDSSLSWPTARGRGTRATSITKNKNENPGGLPSTGKRRRTTRTVEGPAAKRRATAPTTAEHDHSKRGIASESHSGVSDELERSLSLSGLEQAMRGEDGKLPAAADSGAPSGSEVSLDEDTLGWEAGDFDDLVKKSARMEEDAGESSASSSILADFVPAAVVNSKIDINRMFVPP</sequence>
<feature type="signal peptide" evidence="2">
    <location>
        <begin position="1"/>
        <end position="18"/>
    </location>
</feature>
<keyword evidence="2" id="KW-0732">Signal</keyword>
<feature type="region of interest" description="Disordered" evidence="1">
    <location>
        <begin position="170"/>
        <end position="249"/>
    </location>
</feature>
<dbReference type="EMBL" id="JABANN010000215">
    <property type="protein sequence ID" value="KAF4666051.1"/>
    <property type="molecule type" value="Genomic_DNA"/>
</dbReference>
<dbReference type="AlphaFoldDB" id="A0A7J6M4R5"/>
<evidence type="ECO:0000256" key="2">
    <source>
        <dbReference type="SAM" id="SignalP"/>
    </source>
</evidence>
<dbReference type="Proteomes" id="UP000572268">
    <property type="component" value="Unassembled WGS sequence"/>
</dbReference>
<organism evidence="3 4">
    <name type="scientific">Perkinsus olseni</name>
    <name type="common">Perkinsus atlanticus</name>
    <dbReference type="NCBI Taxonomy" id="32597"/>
    <lineage>
        <taxon>Eukaryota</taxon>
        <taxon>Sar</taxon>
        <taxon>Alveolata</taxon>
        <taxon>Perkinsozoa</taxon>
        <taxon>Perkinsea</taxon>
        <taxon>Perkinsida</taxon>
        <taxon>Perkinsidae</taxon>
        <taxon>Perkinsus</taxon>
    </lineage>
</organism>
<gene>
    <name evidence="3" type="ORF">FOL46_003300</name>
</gene>